<reference evidence="2 3" key="1">
    <citation type="submission" date="2021-07" db="EMBL/GenBank/DDBJ databases">
        <authorList>
            <person name="So Y."/>
        </authorList>
    </citation>
    <scope>NUCLEOTIDE SEQUENCE [LARGE SCALE GENOMIC DNA]</scope>
    <source>
        <strain evidence="2 3">HJA6</strain>
    </source>
</reference>
<evidence type="ECO:0008006" key="4">
    <source>
        <dbReference type="Google" id="ProtNLM"/>
    </source>
</evidence>
<feature type="transmembrane region" description="Helical" evidence="1">
    <location>
        <begin position="96"/>
        <end position="120"/>
    </location>
</feature>
<dbReference type="RefSeq" id="WP_219764530.1">
    <property type="nucleotide sequence ID" value="NZ_JAHYBZ010000006.1"/>
</dbReference>
<keyword evidence="1" id="KW-0812">Transmembrane</keyword>
<keyword evidence="3" id="KW-1185">Reference proteome</keyword>
<evidence type="ECO:0000256" key="1">
    <source>
        <dbReference type="SAM" id="Phobius"/>
    </source>
</evidence>
<keyword evidence="1" id="KW-1133">Transmembrane helix</keyword>
<dbReference type="Proteomes" id="UP001196565">
    <property type="component" value="Unassembled WGS sequence"/>
</dbReference>
<name>A0ABS7ACA9_9PROT</name>
<evidence type="ECO:0000313" key="3">
    <source>
        <dbReference type="Proteomes" id="UP001196565"/>
    </source>
</evidence>
<evidence type="ECO:0000313" key="2">
    <source>
        <dbReference type="EMBL" id="MBW6399944.1"/>
    </source>
</evidence>
<organism evidence="2 3">
    <name type="scientific">Roseomonas alba</name>
    <dbReference type="NCBI Taxonomy" id="2846776"/>
    <lineage>
        <taxon>Bacteria</taxon>
        <taxon>Pseudomonadati</taxon>
        <taxon>Pseudomonadota</taxon>
        <taxon>Alphaproteobacteria</taxon>
        <taxon>Acetobacterales</taxon>
        <taxon>Roseomonadaceae</taxon>
        <taxon>Roseomonas</taxon>
    </lineage>
</organism>
<protein>
    <recommendedName>
        <fullName evidence="4">DUF3592 domain-containing protein</fullName>
    </recommendedName>
</protein>
<keyword evidence="1" id="KW-0472">Membrane</keyword>
<comment type="caution">
    <text evidence="2">The sequence shown here is derived from an EMBL/GenBank/DDBJ whole genome shotgun (WGS) entry which is preliminary data.</text>
</comment>
<accession>A0ABS7ACA9</accession>
<gene>
    <name evidence="2" type="ORF">KPL78_18940</name>
</gene>
<feature type="transmembrane region" description="Helical" evidence="1">
    <location>
        <begin position="6"/>
        <end position="24"/>
    </location>
</feature>
<sequence>MHSLLAFLGYCAIIYAIWMLLRAVRYRRWIERRVRIVGYNASGRTTTVETEEPGPLLDVRWPVRNSYRPIPGTWHSVVHPPGDPGRLVPGMGWRGSLILAAKLVVSGLALVAAAFGMMALGLT</sequence>
<dbReference type="EMBL" id="JAHYBZ010000006">
    <property type="protein sequence ID" value="MBW6399944.1"/>
    <property type="molecule type" value="Genomic_DNA"/>
</dbReference>
<proteinExistence type="predicted"/>